<dbReference type="EMBL" id="FRAP01000007">
    <property type="protein sequence ID" value="SHK50847.1"/>
    <property type="molecule type" value="Genomic_DNA"/>
</dbReference>
<feature type="domain" description="ABC transmembrane type-1" evidence="8">
    <location>
        <begin position="96"/>
        <end position="285"/>
    </location>
</feature>
<sequence>MTATTVTAPSTAAAAPLPVESPWRQALRRLLRRPSSVVALGFLLVLIVLAVLAPWVAPHDPLVQDLESSFAPYTAQHWLGTDDLGRDVASRLIHAIRLALLAPLISVGVAVLLGVPTGLWAGLARGWVDAVLSRLADALLSLPGLAFALAIIAVVGPGLANVMVALGIVFAPTLFRVVRGAAMAVAEEPFIDAARSIGSRTWRILWVHVLPNVAAPLLVQATILMGLALLSEAGLSFLGLGVQPPEASWGSMLRTAYDNQFEAPLAVLPPGIAVVLTVLAFNTIGDAIRDVMTARGRR</sequence>
<evidence type="ECO:0000256" key="7">
    <source>
        <dbReference type="RuleBase" id="RU363032"/>
    </source>
</evidence>
<keyword evidence="3" id="KW-1003">Cell membrane</keyword>
<evidence type="ECO:0000256" key="6">
    <source>
        <dbReference type="ARBA" id="ARBA00023136"/>
    </source>
</evidence>
<comment type="subcellular location">
    <subcellularLocation>
        <location evidence="1 7">Cell membrane</location>
        <topology evidence="1 7">Multi-pass membrane protein</topology>
    </subcellularLocation>
</comment>
<dbReference type="CDD" id="cd06261">
    <property type="entry name" value="TM_PBP2"/>
    <property type="match status" value="1"/>
</dbReference>
<evidence type="ECO:0000259" key="8">
    <source>
        <dbReference type="PROSITE" id="PS50928"/>
    </source>
</evidence>
<dbReference type="RefSeq" id="WP_073456958.1">
    <property type="nucleotide sequence ID" value="NZ_FRAP01000007.1"/>
</dbReference>
<evidence type="ECO:0000313" key="10">
    <source>
        <dbReference type="Proteomes" id="UP000184363"/>
    </source>
</evidence>
<comment type="similarity">
    <text evidence="7">Belongs to the binding-protein-dependent transport system permease family.</text>
</comment>
<dbReference type="GO" id="GO:0005886">
    <property type="term" value="C:plasma membrane"/>
    <property type="evidence" value="ECO:0007669"/>
    <property type="project" value="UniProtKB-SubCell"/>
</dbReference>
<dbReference type="OrthoDB" id="3531748at2"/>
<dbReference type="InterPro" id="IPR050366">
    <property type="entry name" value="BP-dependent_transpt_permease"/>
</dbReference>
<evidence type="ECO:0000256" key="3">
    <source>
        <dbReference type="ARBA" id="ARBA00022475"/>
    </source>
</evidence>
<accession>A0A1M6T1Q5</accession>
<dbReference type="GO" id="GO:0055085">
    <property type="term" value="P:transmembrane transport"/>
    <property type="evidence" value="ECO:0007669"/>
    <property type="project" value="InterPro"/>
</dbReference>
<dbReference type="InterPro" id="IPR025966">
    <property type="entry name" value="OppC_N"/>
</dbReference>
<dbReference type="Pfam" id="PF00528">
    <property type="entry name" value="BPD_transp_1"/>
    <property type="match status" value="1"/>
</dbReference>
<gene>
    <name evidence="9" type="ORF">SAMN05443637_10796</name>
</gene>
<proteinExistence type="inferred from homology"/>
<dbReference type="Proteomes" id="UP000184363">
    <property type="component" value="Unassembled WGS sequence"/>
</dbReference>
<evidence type="ECO:0000313" key="9">
    <source>
        <dbReference type="EMBL" id="SHK50847.1"/>
    </source>
</evidence>
<keyword evidence="6 7" id="KW-0472">Membrane</keyword>
<dbReference type="SUPFAM" id="SSF161098">
    <property type="entry name" value="MetI-like"/>
    <property type="match status" value="1"/>
</dbReference>
<reference evidence="9" key="1">
    <citation type="submission" date="2016-11" db="EMBL/GenBank/DDBJ databases">
        <authorList>
            <person name="Jaros S."/>
            <person name="Januszkiewicz K."/>
            <person name="Wedrychowicz H."/>
        </authorList>
    </citation>
    <scope>NUCLEOTIDE SEQUENCE [LARGE SCALE GENOMIC DNA]</scope>
    <source>
        <strain evidence="9">DSM 43832</strain>
    </source>
</reference>
<feature type="transmembrane region" description="Helical" evidence="7">
    <location>
        <begin position="100"/>
        <end position="123"/>
    </location>
</feature>
<keyword evidence="10" id="KW-1185">Reference proteome</keyword>
<feature type="transmembrane region" description="Helical" evidence="7">
    <location>
        <begin position="135"/>
        <end position="156"/>
    </location>
</feature>
<feature type="transmembrane region" description="Helical" evidence="7">
    <location>
        <begin position="267"/>
        <end position="288"/>
    </location>
</feature>
<dbReference type="PROSITE" id="PS50928">
    <property type="entry name" value="ABC_TM1"/>
    <property type="match status" value="1"/>
</dbReference>
<feature type="transmembrane region" description="Helical" evidence="7">
    <location>
        <begin position="162"/>
        <end position="185"/>
    </location>
</feature>
<evidence type="ECO:0000256" key="5">
    <source>
        <dbReference type="ARBA" id="ARBA00022989"/>
    </source>
</evidence>
<keyword evidence="2 7" id="KW-0813">Transport</keyword>
<name>A0A1M6T1Q5_PSETH</name>
<evidence type="ECO:0000256" key="4">
    <source>
        <dbReference type="ARBA" id="ARBA00022692"/>
    </source>
</evidence>
<dbReference type="AlphaFoldDB" id="A0A1M6T1Q5"/>
<evidence type="ECO:0000256" key="2">
    <source>
        <dbReference type="ARBA" id="ARBA00022448"/>
    </source>
</evidence>
<keyword evidence="5 7" id="KW-1133">Transmembrane helix</keyword>
<evidence type="ECO:0000256" key="1">
    <source>
        <dbReference type="ARBA" id="ARBA00004651"/>
    </source>
</evidence>
<feature type="transmembrane region" description="Helical" evidence="7">
    <location>
        <begin position="205"/>
        <end position="230"/>
    </location>
</feature>
<dbReference type="PANTHER" id="PTHR43386">
    <property type="entry name" value="OLIGOPEPTIDE TRANSPORT SYSTEM PERMEASE PROTEIN APPC"/>
    <property type="match status" value="1"/>
</dbReference>
<keyword evidence="4 7" id="KW-0812">Transmembrane</keyword>
<protein>
    <submittedName>
        <fullName evidence="9">Peptide/nickel transport system permease protein</fullName>
    </submittedName>
</protein>
<feature type="transmembrane region" description="Helical" evidence="7">
    <location>
        <begin position="37"/>
        <end position="57"/>
    </location>
</feature>
<dbReference type="STRING" id="1848.SAMN05443637_10796"/>
<dbReference type="Pfam" id="PF12911">
    <property type="entry name" value="OppC_N"/>
    <property type="match status" value="1"/>
</dbReference>
<dbReference type="Gene3D" id="1.10.3720.10">
    <property type="entry name" value="MetI-like"/>
    <property type="match status" value="1"/>
</dbReference>
<dbReference type="InterPro" id="IPR000515">
    <property type="entry name" value="MetI-like"/>
</dbReference>
<dbReference type="PANTHER" id="PTHR43386:SF25">
    <property type="entry name" value="PEPTIDE ABC TRANSPORTER PERMEASE PROTEIN"/>
    <property type="match status" value="1"/>
</dbReference>
<organism evidence="9 10">
    <name type="scientific">Pseudonocardia thermophila</name>
    <dbReference type="NCBI Taxonomy" id="1848"/>
    <lineage>
        <taxon>Bacteria</taxon>
        <taxon>Bacillati</taxon>
        <taxon>Actinomycetota</taxon>
        <taxon>Actinomycetes</taxon>
        <taxon>Pseudonocardiales</taxon>
        <taxon>Pseudonocardiaceae</taxon>
        <taxon>Pseudonocardia</taxon>
    </lineage>
</organism>
<dbReference type="InterPro" id="IPR035906">
    <property type="entry name" value="MetI-like_sf"/>
</dbReference>